<reference evidence="1" key="1">
    <citation type="submission" date="2022-04" db="EMBL/GenBank/DDBJ databases">
        <title>Genome of the entomopathogenic fungus Entomophthora muscae.</title>
        <authorList>
            <person name="Elya C."/>
            <person name="Lovett B.R."/>
            <person name="Lee E."/>
            <person name="Macias A.M."/>
            <person name="Hajek A.E."/>
            <person name="De Bivort B.L."/>
            <person name="Kasson M.T."/>
            <person name="De Fine Licht H.H."/>
            <person name="Stajich J.E."/>
        </authorList>
    </citation>
    <scope>NUCLEOTIDE SEQUENCE</scope>
    <source>
        <strain evidence="1">Berkeley</strain>
    </source>
</reference>
<dbReference type="EMBL" id="QTSX02000715">
    <property type="protein sequence ID" value="KAJ9086594.1"/>
    <property type="molecule type" value="Genomic_DNA"/>
</dbReference>
<accession>A0ACC2UIG0</accession>
<keyword evidence="2" id="KW-1185">Reference proteome</keyword>
<organism evidence="1 2">
    <name type="scientific">Entomophthora muscae</name>
    <dbReference type="NCBI Taxonomy" id="34485"/>
    <lineage>
        <taxon>Eukaryota</taxon>
        <taxon>Fungi</taxon>
        <taxon>Fungi incertae sedis</taxon>
        <taxon>Zoopagomycota</taxon>
        <taxon>Entomophthoromycotina</taxon>
        <taxon>Entomophthoromycetes</taxon>
        <taxon>Entomophthorales</taxon>
        <taxon>Entomophthoraceae</taxon>
        <taxon>Entomophthora</taxon>
    </lineage>
</organism>
<evidence type="ECO:0000313" key="1">
    <source>
        <dbReference type="EMBL" id="KAJ9086594.1"/>
    </source>
</evidence>
<proteinExistence type="predicted"/>
<evidence type="ECO:0000313" key="2">
    <source>
        <dbReference type="Proteomes" id="UP001165960"/>
    </source>
</evidence>
<gene>
    <name evidence="1" type="ORF">DSO57_1002316</name>
</gene>
<comment type="caution">
    <text evidence="1">The sequence shown here is derived from an EMBL/GenBank/DDBJ whole genome shotgun (WGS) entry which is preliminary data.</text>
</comment>
<sequence length="518" mass="57444">MLVSPPVLSNNVATTAPVNLSLPCLDKTNVTTTELFVKDELIDLLHQIVSNDVCAVLTQSQKAALEEEGEAIVAQPYTQQIMEINSGEPLQSEDTLCLENFSIVLPFKEMASHYPGVIDSLMQFVEVSNNPSIHLVNENSTYSDCTYCNILVNKVKVQAIIDSSTPVNMVSITLVKQLKIAPNVDYCKHYGNAGPVPTVSQGMYSALPLQFGSLAVSSLAIVFPHKDFEILIGTQFMKNFGAKIDFQENVLEILGQNLPIYYTLDGIVPETKRCNYINIAYQDGIIPVQFYQSGKKILMPPTQIEENKGIPLRAYKTYEIKPGDQHILETKLTLKIPEGLYGKIEQPYQKSCLEPSKCPGIVILGHKEIQVLAANLTVNTINVKKGQVITFLHLLPSKEIARFENFGSLADMGLPDTKPPVCPVIPQETLEGLSILKQDAILELFEKYKSIFVKDNFELGCARNVQRHIDTGDTPPIQMRPIRRSKVADKMVIDEVIKLLQTGMLVPSCSPWASLILI</sequence>
<name>A0ACC2UIG0_9FUNG</name>
<dbReference type="Proteomes" id="UP001165960">
    <property type="component" value="Unassembled WGS sequence"/>
</dbReference>
<protein>
    <submittedName>
        <fullName evidence="1">Uncharacterized protein</fullName>
    </submittedName>
</protein>